<dbReference type="AlphaFoldDB" id="A0A7I8L054"/>
<dbReference type="Proteomes" id="UP000663760">
    <property type="component" value="Chromosome 10"/>
</dbReference>
<sequence>MSASNLEEGDRKQEDENLQTALGKKPIWRSAALMNQRYRNGERRKDRVFFWVGCVPGEESAAVAAVLAGAAHLGVSLEVGLDGVSLGALIALPLLLAVLPAEVLLDAGEVTEGSGGVVMDACWLRAEIDPLPHLLGALLPELPGKVVASPVQLEVLLPLEALVAHFAYESVRCHQRFRNFLQRFSVALGLYGI</sequence>
<dbReference type="EMBL" id="LR746273">
    <property type="protein sequence ID" value="CAA7403437.1"/>
    <property type="molecule type" value="Genomic_DNA"/>
</dbReference>
<organism evidence="1 2">
    <name type="scientific">Spirodela intermedia</name>
    <name type="common">Intermediate duckweed</name>
    <dbReference type="NCBI Taxonomy" id="51605"/>
    <lineage>
        <taxon>Eukaryota</taxon>
        <taxon>Viridiplantae</taxon>
        <taxon>Streptophyta</taxon>
        <taxon>Embryophyta</taxon>
        <taxon>Tracheophyta</taxon>
        <taxon>Spermatophyta</taxon>
        <taxon>Magnoliopsida</taxon>
        <taxon>Liliopsida</taxon>
        <taxon>Araceae</taxon>
        <taxon>Lemnoideae</taxon>
        <taxon>Spirodela</taxon>
    </lineage>
</organism>
<name>A0A7I8L054_SPIIN</name>
<reference evidence="1" key="1">
    <citation type="submission" date="2020-02" db="EMBL/GenBank/DDBJ databases">
        <authorList>
            <person name="Scholz U."/>
            <person name="Mascher M."/>
            <person name="Fiebig A."/>
        </authorList>
    </citation>
    <scope>NUCLEOTIDE SEQUENCE</scope>
</reference>
<accession>A0A7I8L054</accession>
<protein>
    <submittedName>
        <fullName evidence="1">Uncharacterized protein</fullName>
    </submittedName>
</protein>
<keyword evidence="2" id="KW-1185">Reference proteome</keyword>
<proteinExistence type="predicted"/>
<evidence type="ECO:0000313" key="1">
    <source>
        <dbReference type="EMBL" id="CAA7403437.1"/>
    </source>
</evidence>
<gene>
    <name evidence="1" type="ORF">SI8410_10014115</name>
</gene>
<evidence type="ECO:0000313" key="2">
    <source>
        <dbReference type="Proteomes" id="UP000663760"/>
    </source>
</evidence>